<proteinExistence type="predicted"/>
<evidence type="ECO:0000256" key="1">
    <source>
        <dbReference type="SAM" id="MobiDB-lite"/>
    </source>
</evidence>
<keyword evidence="2" id="KW-0732">Signal</keyword>
<evidence type="ECO:0000256" key="2">
    <source>
        <dbReference type="SAM" id="SignalP"/>
    </source>
</evidence>
<dbReference type="AlphaFoldDB" id="A0A7S1X2Y2"/>
<evidence type="ECO:0008006" key="4">
    <source>
        <dbReference type="Google" id="ProtNLM"/>
    </source>
</evidence>
<evidence type="ECO:0000313" key="3">
    <source>
        <dbReference type="EMBL" id="CAD9206484.1"/>
    </source>
</evidence>
<feature type="chain" id="PRO_5031108614" description="Saposin B-type domain-containing protein" evidence="2">
    <location>
        <begin position="28"/>
        <end position="313"/>
    </location>
</feature>
<organism evidence="3">
    <name type="scientific">Tetraselmis chuii</name>
    <dbReference type="NCBI Taxonomy" id="63592"/>
    <lineage>
        <taxon>Eukaryota</taxon>
        <taxon>Viridiplantae</taxon>
        <taxon>Chlorophyta</taxon>
        <taxon>core chlorophytes</taxon>
        <taxon>Chlorodendrophyceae</taxon>
        <taxon>Chlorodendrales</taxon>
        <taxon>Chlorodendraceae</taxon>
        <taxon>Tetraselmis</taxon>
    </lineage>
</organism>
<dbReference type="PANTHER" id="PTHR36058:SF1">
    <property type="entry name" value="NUCLEOPHOSMIN"/>
    <property type="match status" value="1"/>
</dbReference>
<name>A0A7S1X2Y2_9CHLO</name>
<reference evidence="3" key="1">
    <citation type="submission" date="2021-01" db="EMBL/GenBank/DDBJ databases">
        <authorList>
            <person name="Corre E."/>
            <person name="Pelletier E."/>
            <person name="Niang G."/>
            <person name="Scheremetjew M."/>
            <person name="Finn R."/>
            <person name="Kale V."/>
            <person name="Holt S."/>
            <person name="Cochrane G."/>
            <person name="Meng A."/>
            <person name="Brown T."/>
            <person name="Cohen L."/>
        </authorList>
    </citation>
    <scope>NUCLEOTIDE SEQUENCE</scope>
    <source>
        <strain evidence="3">PLY429</strain>
    </source>
</reference>
<feature type="signal peptide" evidence="2">
    <location>
        <begin position="1"/>
        <end position="27"/>
    </location>
</feature>
<dbReference type="EMBL" id="HBGG01016987">
    <property type="protein sequence ID" value="CAD9206484.1"/>
    <property type="molecule type" value="Transcribed_RNA"/>
</dbReference>
<gene>
    <name evidence="3" type="ORF">TCHU04912_LOCUS8720</name>
</gene>
<sequence>MGGCVRTQRRPLLLLLLLAALCAVAVAQGPKKEKILPVMSDVKFIDCAVCGEVAKVVHRTVGAMRKELPAGKKLKEADIMDKLEGVCDPEKDEGEWVTHFDLVEENHRLKLKDMGGVGDCKRECQTVARACDGVFFDYDTDIAEALFKNADMTRASLFQLLCYELQDVCPDKPIKMGKTSRPHDEEWEEIDPEKLKLQKMMAQMQMEGMPGMSMYSKDEMMQQMEQYDEDYGSDEDSYAGEGDEEDDYGFPEDQPVVDHDLSTAEIMKAAANKAAESVKGTVESAYEGAQKLTESVSSSVKKLFTKTDSGEEL</sequence>
<feature type="region of interest" description="Disordered" evidence="1">
    <location>
        <begin position="228"/>
        <end position="256"/>
    </location>
</feature>
<feature type="region of interest" description="Disordered" evidence="1">
    <location>
        <begin position="290"/>
        <end position="313"/>
    </location>
</feature>
<dbReference type="PANTHER" id="PTHR36058">
    <property type="entry name" value="NUCLEOPHOSMIN"/>
    <property type="match status" value="1"/>
</dbReference>
<feature type="compositionally biased region" description="Acidic residues" evidence="1">
    <location>
        <begin position="228"/>
        <end position="250"/>
    </location>
</feature>
<protein>
    <recommendedName>
        <fullName evidence="4">Saposin B-type domain-containing protein</fullName>
    </recommendedName>
</protein>
<accession>A0A7S1X2Y2</accession>